<reference evidence="10 11" key="2">
    <citation type="submission" date="2017-03" db="EMBL/GenBank/DDBJ databases">
        <title>Phylogenomics and comparative genomics of Lactobacillus salivarius, a mammalian gut commensal.</title>
        <authorList>
            <person name="Harris H.M."/>
        </authorList>
    </citation>
    <scope>NUCLEOTIDE SEQUENCE [LARGE SCALE GENOMIC DNA]</scope>
    <source>
        <strain evidence="6 10">JCM 1047</strain>
        <strain evidence="5 11">LMG 14477</strain>
    </source>
</reference>
<reference evidence="8 14" key="6">
    <citation type="journal article" date="2018" name="Genome Announc.">
        <title>Fifty-Six Draft Genome Sequences of 10 Lactobacillus Species from 22 Commercial Dietary Supplements.</title>
        <authorList>
            <person name="Gangiredla J."/>
            <person name="Barnaba T.J."/>
            <person name="Mammel M.K."/>
            <person name="Lacher D.W."/>
            <person name="Elkins C.A."/>
            <person name="Lampel K.A."/>
            <person name="Whitehouse C.A."/>
            <person name="Tartera C."/>
        </authorList>
    </citation>
    <scope>NUCLEOTIDE SEQUENCE [LARGE SCALE GENOMIC DNA]</scope>
    <source>
        <strain evidence="8 14">DS11_12</strain>
    </source>
</reference>
<evidence type="ECO:0000313" key="10">
    <source>
        <dbReference type="Proteomes" id="UP000192575"/>
    </source>
</evidence>
<dbReference type="RefSeq" id="WP_003701524.1">
    <property type="nucleotide sequence ID" value="NZ_CP024067.1"/>
</dbReference>
<dbReference type="Proteomes" id="UP000471678">
    <property type="component" value="Unassembled WGS sequence"/>
</dbReference>
<evidence type="ECO:0000313" key="9">
    <source>
        <dbReference type="Proteomes" id="UP000029488"/>
    </source>
</evidence>
<dbReference type="EMBL" id="VSUB01000018">
    <property type="protein sequence ID" value="MYY65708.1"/>
    <property type="molecule type" value="Genomic_DNA"/>
</dbReference>
<dbReference type="KEGG" id="lsj:LSJ_0431"/>
<dbReference type="EMBL" id="NBEF01000012">
    <property type="protein sequence ID" value="OQQ91666.1"/>
    <property type="molecule type" value="Genomic_DNA"/>
</dbReference>
<dbReference type="Proteomes" id="UP000192638">
    <property type="component" value="Unassembled WGS sequence"/>
</dbReference>
<evidence type="ECO:0000313" key="4">
    <source>
        <dbReference type="EMBL" id="MYY65708.1"/>
    </source>
</evidence>
<dbReference type="EMBL" id="CP020858">
    <property type="protein sequence ID" value="ARU19762.1"/>
    <property type="molecule type" value="Genomic_DNA"/>
</dbReference>
<evidence type="ECO:0000313" key="14">
    <source>
        <dbReference type="Proteomes" id="UP000244552"/>
    </source>
</evidence>
<keyword evidence="1" id="KW-0812">Transmembrane</keyword>
<accession>A0A089RU36</accession>
<dbReference type="Proteomes" id="UP000192575">
    <property type="component" value="Unassembled WGS sequence"/>
</dbReference>
<evidence type="ECO:0000313" key="15">
    <source>
        <dbReference type="Proteomes" id="UP000471678"/>
    </source>
</evidence>
<evidence type="ECO:0000256" key="1">
    <source>
        <dbReference type="SAM" id="Phobius"/>
    </source>
</evidence>
<keyword evidence="1" id="KW-0472">Membrane</keyword>
<reference evidence="7" key="5">
    <citation type="journal article" date="2018" name="BMC Genomics">
        <title>Whole genome sequencing and function prediction of 133 gut anaerobes isolated from chicken caecum in pure cultures.</title>
        <authorList>
            <person name="Medvecky M."/>
            <person name="Cejkova D."/>
            <person name="Polansky O."/>
            <person name="Karasova D."/>
            <person name="Kubasova T."/>
            <person name="Cizek A."/>
            <person name="Rychlik I."/>
        </authorList>
    </citation>
    <scope>NUCLEOTIDE SEQUENCE</scope>
    <source>
        <strain evidence="7">An84</strain>
    </source>
</reference>
<evidence type="ECO:0000313" key="2">
    <source>
        <dbReference type="EMBL" id="AIR10152.1"/>
    </source>
</evidence>
<dbReference type="Proteomes" id="UP000196255">
    <property type="component" value="Unassembled WGS sequence"/>
</dbReference>
<evidence type="ECO:0000313" key="7">
    <source>
        <dbReference type="EMBL" id="OUN17447.1"/>
    </source>
</evidence>
<dbReference type="EMBL" id="NFHF01000027">
    <property type="protein sequence ID" value="OUN17447.1"/>
    <property type="molecule type" value="Genomic_DNA"/>
</dbReference>
<organism evidence="2 9">
    <name type="scientific">Ligilactobacillus salivarius</name>
    <dbReference type="NCBI Taxonomy" id="1624"/>
    <lineage>
        <taxon>Bacteria</taxon>
        <taxon>Bacillati</taxon>
        <taxon>Bacillota</taxon>
        <taxon>Bacilli</taxon>
        <taxon>Lactobacillales</taxon>
        <taxon>Lactobacillaceae</taxon>
        <taxon>Ligilactobacillus</taxon>
    </lineage>
</organism>
<dbReference type="EMBL" id="CP007646">
    <property type="protein sequence ID" value="AIR10152.1"/>
    <property type="molecule type" value="Genomic_DNA"/>
</dbReference>
<dbReference type="AlphaFoldDB" id="A0A089RU36"/>
<dbReference type="EMBL" id="NBEB01000027">
    <property type="protein sequence ID" value="OQQ85837.1"/>
    <property type="molecule type" value="Genomic_DNA"/>
</dbReference>
<evidence type="ECO:0000313" key="13">
    <source>
        <dbReference type="Proteomes" id="UP000196255"/>
    </source>
</evidence>
<sequence length="93" mass="11661">MKSSFREEGYLIYTSIYFLMFFLMIFLGQILLFKWQILAYSREVNYYRARVMYEVVKRKNCDSENFNYGKVKWDKERRKYIIILKNGREYQFK</sequence>
<dbReference type="Proteomes" id="UP000244552">
    <property type="component" value="Unassembled WGS sequence"/>
</dbReference>
<dbReference type="Proteomes" id="UP000195378">
    <property type="component" value="Chromosome"/>
</dbReference>
<evidence type="ECO:0000313" key="6">
    <source>
        <dbReference type="EMBL" id="OQQ91666.1"/>
    </source>
</evidence>
<gene>
    <name evidence="7" type="ORF">B5G36_09100</name>
    <name evidence="6" type="ORF">B6U56_02105</name>
    <name evidence="5" type="ORF">B6U60_01865</name>
    <name evidence="3" type="ORF">B7R82_07170</name>
    <name evidence="8" type="ORF">DBP89_09475</name>
    <name evidence="4" type="ORF">FYL25_09970</name>
    <name evidence="2" type="ORF">LSJ_0431</name>
</gene>
<evidence type="ECO:0000313" key="5">
    <source>
        <dbReference type="EMBL" id="OQQ85837.1"/>
    </source>
</evidence>
<reference evidence="2 9" key="1">
    <citation type="journal article" date="2014" name="BMC Genomics">
        <title>Unusual genome complexity in Lactobacillus salivarius JCM1046.</title>
        <authorList>
            <person name="Raftis E.J."/>
            <person name="Forde B.M."/>
            <person name="Claesson M.J."/>
            <person name="O'Toole P.W."/>
        </authorList>
    </citation>
    <scope>NUCLEOTIDE SEQUENCE [LARGE SCALE GENOMIC DNA]</scope>
    <source>
        <strain evidence="2 9">JCM1046</strain>
    </source>
</reference>
<proteinExistence type="predicted"/>
<name>A0A089RU36_9LACO</name>
<evidence type="ECO:0000313" key="12">
    <source>
        <dbReference type="Proteomes" id="UP000195378"/>
    </source>
</evidence>
<evidence type="ECO:0000313" key="3">
    <source>
        <dbReference type="EMBL" id="ARU19762.1"/>
    </source>
</evidence>
<reference evidence="4 15" key="7">
    <citation type="journal article" date="2020" name="Food Funct.">
        <title>Screening of Lactobacillus salivarius strains from the feces of Chinese populations and the evaluation of their effects against intestinal inflammation in mice.</title>
        <authorList>
            <person name="Zhai Q."/>
            <person name="Shen X."/>
            <person name="Cen S."/>
            <person name="Zhang C."/>
            <person name="Tian F."/>
            <person name="Zhao J."/>
            <person name="Zhang H."/>
            <person name="Xue Y."/>
            <person name="Chen W."/>
        </authorList>
    </citation>
    <scope>NUCLEOTIDE SEQUENCE [LARGE SCALE GENOMIC DNA]</scope>
    <source>
        <strain evidence="4 15">FYNDL5_1.scaf</strain>
    </source>
</reference>
<evidence type="ECO:0000313" key="8">
    <source>
        <dbReference type="EMBL" id="PTR94508.1"/>
    </source>
</evidence>
<protein>
    <submittedName>
        <fullName evidence="2">Uncharacterized protein</fullName>
    </submittedName>
</protein>
<reference evidence="3 12" key="3">
    <citation type="submission" date="2017-04" db="EMBL/GenBank/DDBJ databases">
        <title>Complete genome sequence of Lactobacillus salivarius ZLS006, a probiotic strain isolated from healthy piglet.</title>
        <authorList>
            <person name="Zhang D."/>
        </authorList>
    </citation>
    <scope>NUCLEOTIDE SEQUENCE [LARGE SCALE GENOMIC DNA]</scope>
    <source>
        <strain evidence="3 12">ZLS006</strain>
    </source>
</reference>
<reference evidence="13" key="4">
    <citation type="submission" date="2017-04" db="EMBL/GenBank/DDBJ databases">
        <title>Function of individual gut microbiota members based on whole genome sequencing of pure cultures obtained from chicken caecum.</title>
        <authorList>
            <person name="Medvecky M."/>
            <person name="Cejkova D."/>
            <person name="Polansky O."/>
            <person name="Karasova D."/>
            <person name="Kubasova T."/>
            <person name="Cizek A."/>
            <person name="Rychlik I."/>
        </authorList>
    </citation>
    <scope>NUCLEOTIDE SEQUENCE [LARGE SCALE GENOMIC DNA]</scope>
    <source>
        <strain evidence="13">An84</strain>
    </source>
</reference>
<feature type="transmembrane region" description="Helical" evidence="1">
    <location>
        <begin position="12"/>
        <end position="33"/>
    </location>
</feature>
<keyword evidence="1" id="KW-1133">Transmembrane helix</keyword>
<dbReference type="EMBL" id="QAGV01000016">
    <property type="protein sequence ID" value="PTR94508.1"/>
    <property type="molecule type" value="Genomic_DNA"/>
</dbReference>
<evidence type="ECO:0000313" key="11">
    <source>
        <dbReference type="Proteomes" id="UP000192638"/>
    </source>
</evidence>
<dbReference type="Proteomes" id="UP000029488">
    <property type="component" value="Chromosome"/>
</dbReference>